<accession>A0ACC3DCZ2</accession>
<evidence type="ECO:0000313" key="1">
    <source>
        <dbReference type="EMBL" id="KAK3065450.1"/>
    </source>
</evidence>
<evidence type="ECO:0000313" key="2">
    <source>
        <dbReference type="Proteomes" id="UP001186974"/>
    </source>
</evidence>
<dbReference type="EMBL" id="JAWDJW010006335">
    <property type="protein sequence ID" value="KAK3065450.1"/>
    <property type="molecule type" value="Genomic_DNA"/>
</dbReference>
<reference evidence="1" key="1">
    <citation type="submission" date="2024-09" db="EMBL/GenBank/DDBJ databases">
        <title>Black Yeasts Isolated from many extreme environments.</title>
        <authorList>
            <person name="Coleine C."/>
            <person name="Stajich J.E."/>
            <person name="Selbmann L."/>
        </authorList>
    </citation>
    <scope>NUCLEOTIDE SEQUENCE</scope>
    <source>
        <strain evidence="1">CCFEE 5737</strain>
    </source>
</reference>
<comment type="caution">
    <text evidence="1">The sequence shown here is derived from an EMBL/GenBank/DDBJ whole genome shotgun (WGS) entry which is preliminary data.</text>
</comment>
<gene>
    <name evidence="1" type="ORF">LTS18_006161</name>
</gene>
<dbReference type="Proteomes" id="UP001186974">
    <property type="component" value="Unassembled WGS sequence"/>
</dbReference>
<proteinExistence type="predicted"/>
<keyword evidence="2" id="KW-1185">Reference proteome</keyword>
<name>A0ACC3DCZ2_9PEZI</name>
<organism evidence="1 2">
    <name type="scientific">Coniosporium uncinatum</name>
    <dbReference type="NCBI Taxonomy" id="93489"/>
    <lineage>
        <taxon>Eukaryota</taxon>
        <taxon>Fungi</taxon>
        <taxon>Dikarya</taxon>
        <taxon>Ascomycota</taxon>
        <taxon>Pezizomycotina</taxon>
        <taxon>Dothideomycetes</taxon>
        <taxon>Dothideomycetes incertae sedis</taxon>
        <taxon>Coniosporium</taxon>
    </lineage>
</organism>
<protein>
    <submittedName>
        <fullName evidence="1">Uncharacterized protein</fullName>
    </submittedName>
</protein>
<sequence length="440" mass="48401">MSVYALARGSSAIIFAPVMGQYIDIGNRLQVVRISIVLQRLVVAVSCVMFYLLINPMALDHGVRIGMFVLLTALACVEKLCSIMNLVSVEKDWVVVVCNDDEDALRMLNAQMRRIDLLCKLLGPMLIALLVGISTKIAILTNLAMNVGSVVIEYFAIARVYYDVAKLQEPKKSSQSRRPDTGRSTDLESRWAHTWNHVKQLAKKSRNDFSMYLQHRAFLPSIAGALLYLTVLSFSGQMVTYLLSAGYTAAQVGIARTVSVAFEVVATWVAPWLMGLVGPARAGLWLSSSQVLMLVAGTVVFFIFYDKSPLVSASGLVGGTIFSRVGLFGFDLCTQFIVQEDVEAGFRGAFSTIEAACQNAFELVSFASTIIFFRPEQFRWPVLLSLVAVTTASSAYALYIRRERGHLVHPDALMKLLCGLEEQPKSRCGAVDRIASHSDV</sequence>